<name>A0A4Q7MZY6_9BACT</name>
<keyword evidence="9" id="KW-1185">Reference proteome</keyword>
<comment type="similarity">
    <text evidence="2">Belongs to the SusD family.</text>
</comment>
<dbReference type="GO" id="GO:0009279">
    <property type="term" value="C:cell outer membrane"/>
    <property type="evidence" value="ECO:0007669"/>
    <property type="project" value="UniProtKB-SubCell"/>
</dbReference>
<evidence type="ECO:0000256" key="3">
    <source>
        <dbReference type="ARBA" id="ARBA00022729"/>
    </source>
</evidence>
<dbReference type="SUPFAM" id="SSF48452">
    <property type="entry name" value="TPR-like"/>
    <property type="match status" value="1"/>
</dbReference>
<comment type="subcellular location">
    <subcellularLocation>
        <location evidence="1">Cell outer membrane</location>
    </subcellularLocation>
</comment>
<dbReference type="InterPro" id="IPR012944">
    <property type="entry name" value="SusD_RagB_dom"/>
</dbReference>
<protein>
    <submittedName>
        <fullName evidence="8">SusD-like starch-binding protein associating with outer membrane</fullName>
    </submittedName>
</protein>
<organism evidence="8 9">
    <name type="scientific">Pseudobacter ginsenosidimutans</name>
    <dbReference type="NCBI Taxonomy" id="661488"/>
    <lineage>
        <taxon>Bacteria</taxon>
        <taxon>Pseudomonadati</taxon>
        <taxon>Bacteroidota</taxon>
        <taxon>Chitinophagia</taxon>
        <taxon>Chitinophagales</taxon>
        <taxon>Chitinophagaceae</taxon>
        <taxon>Pseudobacter</taxon>
    </lineage>
</organism>
<dbReference type="CDD" id="cd08977">
    <property type="entry name" value="SusD"/>
    <property type="match status" value="1"/>
</dbReference>
<dbReference type="Pfam" id="PF14322">
    <property type="entry name" value="SusD-like_3"/>
    <property type="match status" value="1"/>
</dbReference>
<keyword evidence="3" id="KW-0732">Signal</keyword>
<evidence type="ECO:0000256" key="5">
    <source>
        <dbReference type="ARBA" id="ARBA00023237"/>
    </source>
</evidence>
<evidence type="ECO:0000313" key="9">
    <source>
        <dbReference type="Proteomes" id="UP000293874"/>
    </source>
</evidence>
<gene>
    <name evidence="8" type="ORF">EV199_0718</name>
</gene>
<dbReference type="Gene3D" id="1.25.40.390">
    <property type="match status" value="1"/>
</dbReference>
<dbReference type="OrthoDB" id="625727at2"/>
<evidence type="ECO:0000259" key="6">
    <source>
        <dbReference type="Pfam" id="PF07980"/>
    </source>
</evidence>
<comment type="caution">
    <text evidence="8">The sequence shown here is derived from an EMBL/GenBank/DDBJ whole genome shotgun (WGS) entry which is preliminary data.</text>
</comment>
<dbReference type="PROSITE" id="PS51257">
    <property type="entry name" value="PROKAR_LIPOPROTEIN"/>
    <property type="match status" value="1"/>
</dbReference>
<evidence type="ECO:0000256" key="1">
    <source>
        <dbReference type="ARBA" id="ARBA00004442"/>
    </source>
</evidence>
<dbReference type="RefSeq" id="WP_130539294.1">
    <property type="nucleotide sequence ID" value="NZ_CP042431.1"/>
</dbReference>
<evidence type="ECO:0000313" key="8">
    <source>
        <dbReference type="EMBL" id="RZS74867.1"/>
    </source>
</evidence>
<feature type="domain" description="SusD-like N-terminal" evidence="7">
    <location>
        <begin position="96"/>
        <end position="242"/>
    </location>
</feature>
<dbReference type="EMBL" id="SGXA01000001">
    <property type="protein sequence ID" value="RZS74867.1"/>
    <property type="molecule type" value="Genomic_DNA"/>
</dbReference>
<keyword evidence="4" id="KW-0472">Membrane</keyword>
<dbReference type="Pfam" id="PF07980">
    <property type="entry name" value="SusD_RagB"/>
    <property type="match status" value="1"/>
</dbReference>
<evidence type="ECO:0000256" key="4">
    <source>
        <dbReference type="ARBA" id="ARBA00023136"/>
    </source>
</evidence>
<dbReference type="Proteomes" id="UP000293874">
    <property type="component" value="Unassembled WGS sequence"/>
</dbReference>
<proteinExistence type="inferred from homology"/>
<dbReference type="AlphaFoldDB" id="A0A4Q7MZY6"/>
<keyword evidence="5" id="KW-0998">Cell outer membrane</keyword>
<reference evidence="8 9" key="1">
    <citation type="submission" date="2019-02" db="EMBL/GenBank/DDBJ databases">
        <title>Genomic Encyclopedia of Type Strains, Phase IV (KMG-IV): sequencing the most valuable type-strain genomes for metagenomic binning, comparative biology and taxonomic classification.</title>
        <authorList>
            <person name="Goeker M."/>
        </authorList>
    </citation>
    <scope>NUCLEOTIDE SEQUENCE [LARGE SCALE GENOMIC DNA]</scope>
    <source>
        <strain evidence="8 9">DSM 18116</strain>
    </source>
</reference>
<dbReference type="InterPro" id="IPR011990">
    <property type="entry name" value="TPR-like_helical_dom_sf"/>
</dbReference>
<accession>A0A4Q7MZY6</accession>
<evidence type="ECO:0000259" key="7">
    <source>
        <dbReference type="Pfam" id="PF14322"/>
    </source>
</evidence>
<feature type="domain" description="RagB/SusD" evidence="6">
    <location>
        <begin position="327"/>
        <end position="475"/>
    </location>
</feature>
<sequence>MRKNNPIQNISLALLMVASLSSCEKLITADEPTDTITTVKIFDTEAKAEMAIAGAYNSMINGNGQDVYSSAYGSFAAGLASIAGGYAAGELINFNNSLNANEYVLVTSKMTATNTTIPRSLWSSCYYVIYNANTVIEGISASTSPKLRDSVRKEIIAEAKFIRAFCYFYLVNFFGDLPIALSGDFNNTASLSRSPVQEVYKQIMADLKDAEAGLAADYSVGRGKRVRVNKYAAIALQARVHLFLGENELAAARATDVINHTTLYNLEPNIEDVFRTTSKEAIFQLMQTEKDNVLRNATPFGYSSNNYLLQQGLLDLFETGDLRKQFWIRNNNLVNKYTIINTNAVVGAPAREYYMALRLGELYLIRAEARANGAAGGLTGAIEDLNALRRRADIDELDETLGETDVKAAIEKERQTELFAEWGSRWFDLKRTGKALEVLNAMPLKQPWEGDHQLLMPLPPDEISRNNKIIQNPGYTSL</sequence>
<evidence type="ECO:0000256" key="2">
    <source>
        <dbReference type="ARBA" id="ARBA00006275"/>
    </source>
</evidence>
<dbReference type="InterPro" id="IPR033985">
    <property type="entry name" value="SusD-like_N"/>
</dbReference>